<keyword evidence="12" id="KW-0648">Protein biosynthesis</keyword>
<dbReference type="PANTHER" id="PTHR30437:SF4">
    <property type="entry name" value="TRANSCRIPTION ELONGATION FACTOR GREA"/>
    <property type="match status" value="1"/>
</dbReference>
<evidence type="ECO:0000256" key="2">
    <source>
        <dbReference type="ARBA" id="ARBA00013729"/>
    </source>
</evidence>
<organism evidence="12 13">
    <name type="scientific">Candidatus Shapirobacteria bacterium CG11_big_fil_rev_8_21_14_0_20_40_12</name>
    <dbReference type="NCBI Taxonomy" id="1974889"/>
    <lineage>
        <taxon>Bacteria</taxon>
        <taxon>Candidatus Shapironibacteriota</taxon>
    </lineage>
</organism>
<evidence type="ECO:0000256" key="9">
    <source>
        <dbReference type="RuleBase" id="RU000556"/>
    </source>
</evidence>
<dbReference type="InterPro" id="IPR028624">
    <property type="entry name" value="Tscrpt_elong_fac_GreA/B"/>
</dbReference>
<dbReference type="Proteomes" id="UP000231371">
    <property type="component" value="Unassembled WGS sequence"/>
</dbReference>
<accession>A0A2H0KG11</accession>
<dbReference type="GO" id="GO:0003746">
    <property type="term" value="F:translation elongation factor activity"/>
    <property type="evidence" value="ECO:0007669"/>
    <property type="project" value="UniProtKB-KW"/>
</dbReference>
<dbReference type="AlphaFoldDB" id="A0A2H0KG11"/>
<dbReference type="NCBIfam" id="TIGR01462">
    <property type="entry name" value="greA"/>
    <property type="match status" value="1"/>
</dbReference>
<reference evidence="12 13" key="1">
    <citation type="submission" date="2017-09" db="EMBL/GenBank/DDBJ databases">
        <title>Depth-based differentiation of microbial function through sediment-hosted aquifers and enrichment of novel symbionts in the deep terrestrial subsurface.</title>
        <authorList>
            <person name="Probst A.J."/>
            <person name="Ladd B."/>
            <person name="Jarett J.K."/>
            <person name="Geller-Mcgrath D.E."/>
            <person name="Sieber C.M."/>
            <person name="Emerson J.B."/>
            <person name="Anantharaman K."/>
            <person name="Thomas B.C."/>
            <person name="Malmstrom R."/>
            <person name="Stieglmeier M."/>
            <person name="Klingl A."/>
            <person name="Woyke T."/>
            <person name="Ryan C.M."/>
            <person name="Banfield J.F."/>
        </authorList>
    </citation>
    <scope>NUCLEOTIDE SEQUENCE [LARGE SCALE GENOMIC DNA]</scope>
    <source>
        <strain evidence="12">CG11_big_fil_rev_8_21_14_0_20_40_12</strain>
    </source>
</reference>
<comment type="similarity">
    <text evidence="1 8 9">Belongs to the GreA/GreB family.</text>
</comment>
<proteinExistence type="inferred from homology"/>
<evidence type="ECO:0000259" key="11">
    <source>
        <dbReference type="Pfam" id="PF03449"/>
    </source>
</evidence>
<sequence>MNNRICVTADGLVKIKAVLSDLKNKKRPQVVERLALARSQGDLSENNEYAAAREELAFLDGRIEEMETVVSNAFVSTVPVLKNSVCLGCKVKVKIDGNETIYEIVGEFEANPALKKVSANSPLGKALLGRKPGEEVEFDAPAGKVVYKIVDIC</sequence>
<dbReference type="InterPro" id="IPR006359">
    <property type="entry name" value="Tscrpt_elong_fac_GreA"/>
</dbReference>
<gene>
    <name evidence="8" type="primary">greA</name>
    <name evidence="12" type="ORF">COV89_01910</name>
</gene>
<dbReference type="InterPro" id="IPR018151">
    <property type="entry name" value="TF_GreA/GreB_CS"/>
</dbReference>
<dbReference type="EMBL" id="PCVI01000029">
    <property type="protein sequence ID" value="PIQ70167.1"/>
    <property type="molecule type" value="Genomic_DNA"/>
</dbReference>
<feature type="domain" description="Transcription elongation factor GreA/GreB C-terminal" evidence="10">
    <location>
        <begin position="83"/>
        <end position="152"/>
    </location>
</feature>
<comment type="function">
    <text evidence="6 8 9">Necessary for efficient RNA polymerase transcription elongation past template-encoded arresting sites. The arresting sites in DNA have the property of trapping a certain fraction of elongating RNA polymerases that pass through, resulting in locked ternary complexes. Cleavage of the nascent transcript by cleavage factors such as GreA or GreB allows the resumption of elongation from the new 3'terminus. GreA releases sequences of 2 to 3 nucleotides.</text>
</comment>
<evidence type="ECO:0000313" key="13">
    <source>
        <dbReference type="Proteomes" id="UP000231371"/>
    </source>
</evidence>
<feature type="domain" description="Transcription elongation factor GreA/GreB N-terminal" evidence="11">
    <location>
        <begin position="6"/>
        <end position="74"/>
    </location>
</feature>
<evidence type="ECO:0000256" key="7">
    <source>
        <dbReference type="ARBA" id="ARBA00030776"/>
    </source>
</evidence>
<comment type="caution">
    <text evidence="12">The sequence shown here is derived from an EMBL/GenBank/DDBJ whole genome shotgun (WGS) entry which is preliminary data.</text>
</comment>
<dbReference type="SUPFAM" id="SSF46557">
    <property type="entry name" value="GreA transcript cleavage protein, N-terminal domain"/>
    <property type="match status" value="1"/>
</dbReference>
<name>A0A2H0KG11_9BACT</name>
<dbReference type="Gene3D" id="1.10.287.180">
    <property type="entry name" value="Transcription elongation factor, GreA/GreB, N-terminal domain"/>
    <property type="match status" value="1"/>
</dbReference>
<dbReference type="GO" id="GO:0032784">
    <property type="term" value="P:regulation of DNA-templated transcription elongation"/>
    <property type="evidence" value="ECO:0007669"/>
    <property type="project" value="UniProtKB-UniRule"/>
</dbReference>
<dbReference type="Pfam" id="PF03449">
    <property type="entry name" value="GreA_GreB_N"/>
    <property type="match status" value="1"/>
</dbReference>
<evidence type="ECO:0000256" key="8">
    <source>
        <dbReference type="HAMAP-Rule" id="MF_00105"/>
    </source>
</evidence>
<dbReference type="GO" id="GO:0070063">
    <property type="term" value="F:RNA polymerase binding"/>
    <property type="evidence" value="ECO:0007669"/>
    <property type="project" value="InterPro"/>
</dbReference>
<dbReference type="Pfam" id="PF01272">
    <property type="entry name" value="GreA_GreB"/>
    <property type="match status" value="1"/>
</dbReference>
<dbReference type="InterPro" id="IPR023459">
    <property type="entry name" value="Tscrpt_elong_fac_GreA/B_fam"/>
</dbReference>
<evidence type="ECO:0000256" key="4">
    <source>
        <dbReference type="ARBA" id="ARBA00023125"/>
    </source>
</evidence>
<dbReference type="InterPro" id="IPR001437">
    <property type="entry name" value="Tscrpt_elong_fac_GreA/B_C"/>
</dbReference>
<evidence type="ECO:0000256" key="1">
    <source>
        <dbReference type="ARBA" id="ARBA00008213"/>
    </source>
</evidence>
<dbReference type="GO" id="GO:0003677">
    <property type="term" value="F:DNA binding"/>
    <property type="evidence" value="ECO:0007669"/>
    <property type="project" value="UniProtKB-UniRule"/>
</dbReference>
<dbReference type="InterPro" id="IPR022691">
    <property type="entry name" value="Tscrpt_elong_fac_GreA/B_N"/>
</dbReference>
<dbReference type="PROSITE" id="PS00830">
    <property type="entry name" value="GREAB_2"/>
    <property type="match status" value="1"/>
</dbReference>
<keyword evidence="3 8" id="KW-0805">Transcription regulation</keyword>
<evidence type="ECO:0000256" key="6">
    <source>
        <dbReference type="ARBA" id="ARBA00024916"/>
    </source>
</evidence>
<dbReference type="InterPro" id="IPR036953">
    <property type="entry name" value="GreA/GreB_C_sf"/>
</dbReference>
<dbReference type="GO" id="GO:0006354">
    <property type="term" value="P:DNA-templated transcription elongation"/>
    <property type="evidence" value="ECO:0007669"/>
    <property type="project" value="TreeGrafter"/>
</dbReference>
<evidence type="ECO:0000256" key="5">
    <source>
        <dbReference type="ARBA" id="ARBA00023163"/>
    </source>
</evidence>
<dbReference type="PIRSF" id="PIRSF006092">
    <property type="entry name" value="GreA_GreB"/>
    <property type="match status" value="1"/>
</dbReference>
<dbReference type="InterPro" id="IPR036805">
    <property type="entry name" value="Tscrpt_elong_fac_GreA/B_N_sf"/>
</dbReference>
<evidence type="ECO:0000259" key="10">
    <source>
        <dbReference type="Pfam" id="PF01272"/>
    </source>
</evidence>
<evidence type="ECO:0000256" key="3">
    <source>
        <dbReference type="ARBA" id="ARBA00023015"/>
    </source>
</evidence>
<dbReference type="NCBIfam" id="NF001263">
    <property type="entry name" value="PRK00226.1-4"/>
    <property type="match status" value="1"/>
</dbReference>
<keyword evidence="5 8" id="KW-0804">Transcription</keyword>
<keyword evidence="12" id="KW-0251">Elongation factor</keyword>
<dbReference type="SUPFAM" id="SSF54534">
    <property type="entry name" value="FKBP-like"/>
    <property type="match status" value="1"/>
</dbReference>
<dbReference type="PANTHER" id="PTHR30437">
    <property type="entry name" value="TRANSCRIPTION ELONGATION FACTOR GREA"/>
    <property type="match status" value="1"/>
</dbReference>
<evidence type="ECO:0000313" key="12">
    <source>
        <dbReference type="EMBL" id="PIQ70167.1"/>
    </source>
</evidence>
<protein>
    <recommendedName>
        <fullName evidence="2 8">Transcription elongation factor GreA</fullName>
    </recommendedName>
    <alternativeName>
        <fullName evidence="7 8">Transcript cleavage factor GreA</fullName>
    </alternativeName>
</protein>
<dbReference type="FunFam" id="1.10.287.180:FF:000001">
    <property type="entry name" value="Transcription elongation factor GreA"/>
    <property type="match status" value="1"/>
</dbReference>
<dbReference type="Gene3D" id="3.10.50.30">
    <property type="entry name" value="Transcription elongation factor, GreA/GreB, C-terminal domain"/>
    <property type="match status" value="1"/>
</dbReference>
<keyword evidence="4 8" id="KW-0238">DNA-binding</keyword>
<dbReference type="HAMAP" id="MF_00105">
    <property type="entry name" value="GreA_GreB"/>
    <property type="match status" value="1"/>
</dbReference>